<dbReference type="EMBL" id="BAABDF010000007">
    <property type="protein sequence ID" value="GAA3866497.1"/>
    <property type="molecule type" value="Genomic_DNA"/>
</dbReference>
<dbReference type="Pfam" id="PF09411">
    <property type="entry name" value="PagL"/>
    <property type="match status" value="1"/>
</dbReference>
<name>A0ABP7K8A5_9RHOB</name>
<sequence>MDGGLAAAFLVAGLLDMGVNYCGEPEGCFAQGDAPARFGVAFGNVIFDGNGIGSEIYLRYDAPGTFGPFQPVFGVSLTDDASAWVGAGAAWDEQFGNGYVELHLMAGLYANGNGVNLGSPLEFRSGVEVGYEFDNGWRVGAYFDHRSNADIEPVNPGLETLQLRVSVPIN</sequence>
<dbReference type="Gene3D" id="2.40.160.20">
    <property type="match status" value="1"/>
</dbReference>
<dbReference type="RefSeq" id="WP_344846092.1">
    <property type="nucleotide sequence ID" value="NZ_BAABDF010000007.1"/>
</dbReference>
<dbReference type="Proteomes" id="UP001399917">
    <property type="component" value="Unassembled WGS sequence"/>
</dbReference>
<proteinExistence type="predicted"/>
<evidence type="ECO:0000313" key="1">
    <source>
        <dbReference type="EMBL" id="GAA3866497.1"/>
    </source>
</evidence>
<organism evidence="1 2">
    <name type="scientific">Celeribacter arenosi</name>
    <dbReference type="NCBI Taxonomy" id="792649"/>
    <lineage>
        <taxon>Bacteria</taxon>
        <taxon>Pseudomonadati</taxon>
        <taxon>Pseudomonadota</taxon>
        <taxon>Alphaproteobacteria</taxon>
        <taxon>Rhodobacterales</taxon>
        <taxon>Roseobacteraceae</taxon>
        <taxon>Celeribacter</taxon>
    </lineage>
</organism>
<accession>A0ABP7K8A5</accession>
<evidence type="ECO:0000313" key="2">
    <source>
        <dbReference type="Proteomes" id="UP001399917"/>
    </source>
</evidence>
<reference evidence="2" key="1">
    <citation type="journal article" date="2019" name="Int. J. Syst. Evol. Microbiol.">
        <title>The Global Catalogue of Microorganisms (GCM) 10K type strain sequencing project: providing services to taxonomists for standard genome sequencing and annotation.</title>
        <authorList>
            <consortium name="The Broad Institute Genomics Platform"/>
            <consortium name="The Broad Institute Genome Sequencing Center for Infectious Disease"/>
            <person name="Wu L."/>
            <person name="Ma J."/>
        </authorList>
    </citation>
    <scope>NUCLEOTIDE SEQUENCE [LARGE SCALE GENOMIC DNA]</scope>
    <source>
        <strain evidence="2">JCM 17190</strain>
    </source>
</reference>
<evidence type="ECO:0008006" key="3">
    <source>
        <dbReference type="Google" id="ProtNLM"/>
    </source>
</evidence>
<protein>
    <recommendedName>
        <fullName evidence="3">Lipid A 3-O-deacylase (PagL)</fullName>
    </recommendedName>
</protein>
<gene>
    <name evidence="1" type="ORF">GCM10022404_15800</name>
</gene>
<comment type="caution">
    <text evidence="1">The sequence shown here is derived from an EMBL/GenBank/DDBJ whole genome shotgun (WGS) entry which is preliminary data.</text>
</comment>
<dbReference type="InterPro" id="IPR018550">
    <property type="entry name" value="Lipid-A_deacylase-rel"/>
</dbReference>
<keyword evidence="2" id="KW-1185">Reference proteome</keyword>